<name>A0A915HMN6_ROMCU</name>
<dbReference type="Proteomes" id="UP000887565">
    <property type="component" value="Unplaced"/>
</dbReference>
<keyword evidence="1" id="KW-1185">Reference proteome</keyword>
<evidence type="ECO:0000313" key="1">
    <source>
        <dbReference type="Proteomes" id="UP000887565"/>
    </source>
</evidence>
<accession>A0A915HMN6</accession>
<organism evidence="1 2">
    <name type="scientific">Romanomermis culicivorax</name>
    <name type="common">Nematode worm</name>
    <dbReference type="NCBI Taxonomy" id="13658"/>
    <lineage>
        <taxon>Eukaryota</taxon>
        <taxon>Metazoa</taxon>
        <taxon>Ecdysozoa</taxon>
        <taxon>Nematoda</taxon>
        <taxon>Enoplea</taxon>
        <taxon>Dorylaimia</taxon>
        <taxon>Mermithida</taxon>
        <taxon>Mermithoidea</taxon>
        <taxon>Mermithidae</taxon>
        <taxon>Romanomermis</taxon>
    </lineage>
</organism>
<dbReference type="AlphaFoldDB" id="A0A915HMN6"/>
<protein>
    <submittedName>
        <fullName evidence="2">Uncharacterized protein</fullName>
    </submittedName>
</protein>
<sequence length="105" mass="12237">MEKKKNTQKDVTLLPQCSLNADDNEDKLFNVSKRNYHDQIDPDQKSVVKILYESRIKLQAYDTQRGADVLSLTTPIALRRYRHQTLQSTPYDFLQNACKILPPKE</sequence>
<reference evidence="2" key="1">
    <citation type="submission" date="2022-11" db="UniProtKB">
        <authorList>
            <consortium name="WormBaseParasite"/>
        </authorList>
    </citation>
    <scope>IDENTIFICATION</scope>
</reference>
<evidence type="ECO:0000313" key="2">
    <source>
        <dbReference type="WBParaSite" id="nRc.2.0.1.t02944-RA"/>
    </source>
</evidence>
<proteinExistence type="predicted"/>
<dbReference type="WBParaSite" id="nRc.2.0.1.t02944-RA">
    <property type="protein sequence ID" value="nRc.2.0.1.t02944-RA"/>
    <property type="gene ID" value="nRc.2.0.1.g02944"/>
</dbReference>